<evidence type="ECO:0000259" key="2">
    <source>
        <dbReference type="Pfam" id="PF05223"/>
    </source>
</evidence>
<dbReference type="GO" id="GO:0008658">
    <property type="term" value="F:penicillin binding"/>
    <property type="evidence" value="ECO:0007669"/>
    <property type="project" value="InterPro"/>
</dbReference>
<name>A0A511DPH3_9PSEU</name>
<evidence type="ECO:0000313" key="4">
    <source>
        <dbReference type="Proteomes" id="UP000321685"/>
    </source>
</evidence>
<feature type="domain" description="Penicillin-binding protein transpeptidase" evidence="1">
    <location>
        <begin position="344"/>
        <end position="604"/>
    </location>
</feature>
<sequence length="621" mass="62933">MSGRAGILASVTAPRRRALSPLRLGLLAGLLVIALVGAGCAVFGPSGEEKAVQAYLDAWTRGDDAAAARLTDDPAAAQAALADTRKALAPAGLTATLGQVRTAGDDATASVDVAWDLGQDRRFAYLGEIGVRRSEQADSGWLVHWTPAAIHPKLAAGQRLSLVADTPDPAPVVDRGGTPLLAPTPVVNILLDRTAAGDLGAVTGTLARALAPLVPGITAQSIADGAGAVPQGQGYSVAVLRDTDYRTVKDAIHDLPGVRFATQTRLLAQSAGFGSQVLTPVRTEVTPQVTGIPGWSVQILGGGATIATLQEQPPTPGTTVTLSIDHTVQNAAEDAVESLPQQVALVALSPSTGDILAVAQNTQADAAGAIALTGRYPPGSTFKIVTATAALETLGVTADSPQPCPGTTTIDGRLVPNEDRFELGTVPLTQAFARSCNTTFSQLAAQMTADALPAAGLSLGFGADFAIPGLTTVTGSVPPAPDRVQRAEDGFGQGDVVATPFGMALVAATVARGAPVVPQLIRGRATDATTPATAPPPQAVLDQLRPMMRAVVTSGTATALARSGEVFGKTGTAEYSVNGANRSHGWFVGYRGDVAFAVLVVDGGSSGPAVGVAQRFLAALG</sequence>
<dbReference type="InterPro" id="IPR012338">
    <property type="entry name" value="Beta-lactam/transpept-like"/>
</dbReference>
<reference evidence="3 4" key="1">
    <citation type="submission" date="2019-07" db="EMBL/GenBank/DDBJ databases">
        <title>Whole genome shotgun sequence of Pseudonocardia sulfidoxydans NBRC 16205.</title>
        <authorList>
            <person name="Hosoyama A."/>
            <person name="Uohara A."/>
            <person name="Ohji S."/>
            <person name="Ichikawa N."/>
        </authorList>
    </citation>
    <scope>NUCLEOTIDE SEQUENCE [LARGE SCALE GENOMIC DNA]</scope>
    <source>
        <strain evidence="3 4">NBRC 16205</strain>
    </source>
</reference>
<dbReference type="Pfam" id="PF05223">
    <property type="entry name" value="MecA_N"/>
    <property type="match status" value="1"/>
</dbReference>
<dbReference type="PANTHER" id="PTHR30627:SF24">
    <property type="entry name" value="PENICILLIN-BINDING PROTEIN 4B"/>
    <property type="match status" value="1"/>
</dbReference>
<dbReference type="SUPFAM" id="SSF56601">
    <property type="entry name" value="beta-lactamase/transpeptidase-like"/>
    <property type="match status" value="1"/>
</dbReference>
<protein>
    <submittedName>
        <fullName evidence="3">Penicillin-binding protein</fullName>
    </submittedName>
</protein>
<proteinExistence type="predicted"/>
<evidence type="ECO:0000313" key="3">
    <source>
        <dbReference type="EMBL" id="GEL26726.1"/>
    </source>
</evidence>
<dbReference type="InterPro" id="IPR050515">
    <property type="entry name" value="Beta-lactam/transpept"/>
</dbReference>
<dbReference type="GO" id="GO:0071555">
    <property type="term" value="P:cell wall organization"/>
    <property type="evidence" value="ECO:0007669"/>
    <property type="project" value="TreeGrafter"/>
</dbReference>
<dbReference type="InterPro" id="IPR007887">
    <property type="entry name" value="MecA_N"/>
</dbReference>
<dbReference type="Proteomes" id="UP000321685">
    <property type="component" value="Unassembled WGS sequence"/>
</dbReference>
<dbReference type="Gene3D" id="3.40.710.10">
    <property type="entry name" value="DD-peptidase/beta-lactamase superfamily"/>
    <property type="match status" value="1"/>
</dbReference>
<keyword evidence="4" id="KW-1185">Reference proteome</keyword>
<evidence type="ECO:0000259" key="1">
    <source>
        <dbReference type="Pfam" id="PF00905"/>
    </source>
</evidence>
<dbReference type="GO" id="GO:0046677">
    <property type="term" value="P:response to antibiotic"/>
    <property type="evidence" value="ECO:0007669"/>
    <property type="project" value="InterPro"/>
</dbReference>
<gene>
    <name evidence="3" type="ORF">PSU4_56800</name>
</gene>
<dbReference type="EMBL" id="BJVJ01000107">
    <property type="protein sequence ID" value="GEL26726.1"/>
    <property type="molecule type" value="Genomic_DNA"/>
</dbReference>
<dbReference type="GO" id="GO:0071972">
    <property type="term" value="F:peptidoglycan L,D-transpeptidase activity"/>
    <property type="evidence" value="ECO:0007669"/>
    <property type="project" value="TreeGrafter"/>
</dbReference>
<dbReference type="InterPro" id="IPR001460">
    <property type="entry name" value="PCN-bd_Tpept"/>
</dbReference>
<dbReference type="PANTHER" id="PTHR30627">
    <property type="entry name" value="PEPTIDOGLYCAN D,D-TRANSPEPTIDASE"/>
    <property type="match status" value="1"/>
</dbReference>
<accession>A0A511DPH3</accession>
<dbReference type="GO" id="GO:0005886">
    <property type="term" value="C:plasma membrane"/>
    <property type="evidence" value="ECO:0007669"/>
    <property type="project" value="TreeGrafter"/>
</dbReference>
<dbReference type="AlphaFoldDB" id="A0A511DPH3"/>
<feature type="domain" description="NTF2-like N-terminal transpeptidase" evidence="2">
    <location>
        <begin position="49"/>
        <end position="158"/>
    </location>
</feature>
<dbReference type="Pfam" id="PF00905">
    <property type="entry name" value="Transpeptidase"/>
    <property type="match status" value="1"/>
</dbReference>
<organism evidence="3 4">
    <name type="scientific">Pseudonocardia sulfidoxydans NBRC 16205</name>
    <dbReference type="NCBI Taxonomy" id="1223511"/>
    <lineage>
        <taxon>Bacteria</taxon>
        <taxon>Bacillati</taxon>
        <taxon>Actinomycetota</taxon>
        <taxon>Actinomycetes</taxon>
        <taxon>Pseudonocardiales</taxon>
        <taxon>Pseudonocardiaceae</taxon>
        <taxon>Pseudonocardia</taxon>
    </lineage>
</organism>
<comment type="caution">
    <text evidence="3">The sequence shown here is derived from an EMBL/GenBank/DDBJ whole genome shotgun (WGS) entry which is preliminary data.</text>
</comment>